<gene>
    <name evidence="2" type="ORF">VP01_7443g1</name>
</gene>
<proteinExistence type="predicted"/>
<comment type="caution">
    <text evidence="2">The sequence shown here is derived from an EMBL/GenBank/DDBJ whole genome shotgun (WGS) entry which is preliminary data.</text>
</comment>
<keyword evidence="3" id="KW-1185">Reference proteome</keyword>
<feature type="domain" description="Retroviral polymerase SH3-like" evidence="1">
    <location>
        <begin position="61"/>
        <end position="111"/>
    </location>
</feature>
<reference evidence="2 3" key="1">
    <citation type="submission" date="2015-08" db="EMBL/GenBank/DDBJ databases">
        <title>Next Generation Sequencing and Analysis of the Genome of Puccinia sorghi L Schw, the Causal Agent of Maize Common Rust.</title>
        <authorList>
            <person name="Rochi L."/>
            <person name="Burguener G."/>
            <person name="Darino M."/>
            <person name="Turjanski A."/>
            <person name="Kreff E."/>
            <person name="Dieguez M.J."/>
            <person name="Sacco F."/>
        </authorList>
    </citation>
    <scope>NUCLEOTIDE SEQUENCE [LARGE SCALE GENOMIC DNA]</scope>
    <source>
        <strain evidence="2 3">RO10H11247</strain>
    </source>
</reference>
<organism evidence="2 3">
    <name type="scientific">Puccinia sorghi</name>
    <dbReference type="NCBI Taxonomy" id="27349"/>
    <lineage>
        <taxon>Eukaryota</taxon>
        <taxon>Fungi</taxon>
        <taxon>Dikarya</taxon>
        <taxon>Basidiomycota</taxon>
        <taxon>Pucciniomycotina</taxon>
        <taxon>Pucciniomycetes</taxon>
        <taxon>Pucciniales</taxon>
        <taxon>Pucciniaceae</taxon>
        <taxon>Puccinia</taxon>
    </lineage>
</organism>
<accession>A0A0L6UCH3</accession>
<feature type="non-terminal residue" evidence="2">
    <location>
        <position position="1"/>
    </location>
</feature>
<dbReference type="Proteomes" id="UP000037035">
    <property type="component" value="Unassembled WGS sequence"/>
</dbReference>
<dbReference type="AlphaFoldDB" id="A0A0L6UCH3"/>
<dbReference type="Pfam" id="PF25597">
    <property type="entry name" value="SH3_retrovirus"/>
    <property type="match status" value="1"/>
</dbReference>
<dbReference type="OrthoDB" id="2796844at2759"/>
<name>A0A0L6UCH3_9BASI</name>
<dbReference type="EMBL" id="LAVV01012876">
    <property type="protein sequence ID" value="KNZ46243.1"/>
    <property type="molecule type" value="Genomic_DNA"/>
</dbReference>
<dbReference type="VEuPathDB" id="FungiDB:VP01_7443g1"/>
<evidence type="ECO:0000259" key="1">
    <source>
        <dbReference type="Pfam" id="PF25597"/>
    </source>
</evidence>
<evidence type="ECO:0000313" key="3">
    <source>
        <dbReference type="Proteomes" id="UP000037035"/>
    </source>
</evidence>
<protein>
    <recommendedName>
        <fullName evidence="1">Retroviral polymerase SH3-like domain-containing protein</fullName>
    </recommendedName>
</protein>
<evidence type="ECO:0000313" key="2">
    <source>
        <dbReference type="EMBL" id="KNZ46243.1"/>
    </source>
</evidence>
<sequence length="242" mass="28062">FHTSVKKIYWPELLKSCCLMLNSIPKQDEDEPSWCKMHGKELPSNFVQPIGTPAIVFNLLRQRGRKFHPKGEEGLLVGFDPIFLSYRVLIPLGAIVKTKHVQFLKKPDNPAITPTSDDSFEEIKVIEESDGCPQTEEETNDLFQESLNGEENDTNNLRTEDFQFNKFDDEIQNQLVQNPKETVPETLSTRKLRYLSTIRPPDRYGFHHYYKPRTIKSAIRSSESHLWIDAIDAEMDSVERHK</sequence>
<dbReference type="InterPro" id="IPR057670">
    <property type="entry name" value="SH3_retrovirus"/>
</dbReference>
<feature type="non-terminal residue" evidence="2">
    <location>
        <position position="242"/>
    </location>
</feature>